<feature type="domain" description="Nitroreductase" evidence="4">
    <location>
        <begin position="8"/>
        <end position="176"/>
    </location>
</feature>
<evidence type="ECO:0000256" key="1">
    <source>
        <dbReference type="ARBA" id="ARBA00004496"/>
    </source>
</evidence>
<dbReference type="PANTHER" id="PTHR43035">
    <property type="entry name" value="FATTY ACID REPRESSION MUTANT PROTEIN 2-RELATED"/>
    <property type="match status" value="1"/>
</dbReference>
<dbReference type="FunFam" id="3.40.109.10:FF:000001">
    <property type="entry name" value="Nitroreductase family"/>
    <property type="match status" value="1"/>
</dbReference>
<keyword evidence="6" id="KW-1185">Reference proteome</keyword>
<dbReference type="Gene3D" id="3.40.109.10">
    <property type="entry name" value="NADH Oxidase"/>
    <property type="match status" value="1"/>
</dbReference>
<keyword evidence="3" id="KW-0560">Oxidoreductase</keyword>
<proteinExistence type="predicted"/>
<evidence type="ECO:0000313" key="6">
    <source>
        <dbReference type="Proteomes" id="UP000199309"/>
    </source>
</evidence>
<dbReference type="GO" id="GO:0005737">
    <property type="term" value="C:cytoplasm"/>
    <property type="evidence" value="ECO:0007669"/>
    <property type="project" value="UniProtKB-SubCell"/>
</dbReference>
<protein>
    <recommendedName>
        <fullName evidence="4">Nitroreductase domain-containing protein</fullName>
    </recommendedName>
</protein>
<evidence type="ECO:0000256" key="3">
    <source>
        <dbReference type="ARBA" id="ARBA00023002"/>
    </source>
</evidence>
<evidence type="ECO:0000259" key="4">
    <source>
        <dbReference type="Pfam" id="PF00881"/>
    </source>
</evidence>
<comment type="subcellular location">
    <subcellularLocation>
        <location evidence="1">Cytoplasm</location>
    </subcellularLocation>
</comment>
<dbReference type="Proteomes" id="UP000199309">
    <property type="component" value="Unassembled WGS sequence"/>
</dbReference>
<dbReference type="CDD" id="cd02140">
    <property type="entry name" value="Frm2-like"/>
    <property type="match status" value="1"/>
</dbReference>
<reference evidence="5 6" key="1">
    <citation type="submission" date="2016-10" db="EMBL/GenBank/DDBJ databases">
        <authorList>
            <person name="de Groot N.N."/>
        </authorList>
    </citation>
    <scope>NUCLEOTIDE SEQUENCE [LARGE SCALE GENOMIC DNA]</scope>
    <source>
        <strain evidence="5 6">DSM 16981</strain>
    </source>
</reference>
<accession>A0A1G9U3C3</accession>
<dbReference type="SUPFAM" id="SSF55469">
    <property type="entry name" value="FMN-dependent nitroreductase-like"/>
    <property type="match status" value="1"/>
</dbReference>
<dbReference type="InterPro" id="IPR029479">
    <property type="entry name" value="Nitroreductase"/>
</dbReference>
<dbReference type="GO" id="GO:0034599">
    <property type="term" value="P:cellular response to oxidative stress"/>
    <property type="evidence" value="ECO:0007669"/>
    <property type="project" value="InterPro"/>
</dbReference>
<dbReference type="RefSeq" id="WP_091649009.1">
    <property type="nucleotide sequence ID" value="NZ_FNHQ01000008.1"/>
</dbReference>
<evidence type="ECO:0000313" key="5">
    <source>
        <dbReference type="EMBL" id="SDM54372.1"/>
    </source>
</evidence>
<sequence length="198" mass="22536">MLSFQEVIEKRRTNYALGKHIPVSQDQIIKTIRSVVPEVPSAFNMQSGNIIVAFGENHQKIWDITKNILKGIVPPENFSTTESKIDSFAAAYGTILYFDDTQIIKQMQEQYALYADNFPVWGQQANGMMQFALWSALSELGLGVNLQHYNPLIDEEIKKAFQVPESWKLIAQMPFGEAVNQPDPIQKKSVDERVLIFK</sequence>
<dbReference type="Pfam" id="PF00881">
    <property type="entry name" value="Nitroreductase"/>
    <property type="match status" value="1"/>
</dbReference>
<dbReference type="InterPro" id="IPR000415">
    <property type="entry name" value="Nitroreductase-like"/>
</dbReference>
<dbReference type="EMBL" id="FNHQ01000008">
    <property type="protein sequence ID" value="SDM54372.1"/>
    <property type="molecule type" value="Genomic_DNA"/>
</dbReference>
<gene>
    <name evidence="5" type="ORF">SAMN05660299_01097</name>
</gene>
<name>A0A1G9U3C3_9FIRM</name>
<dbReference type="OrthoDB" id="9810617at2"/>
<dbReference type="AlphaFoldDB" id="A0A1G9U3C3"/>
<dbReference type="PANTHER" id="PTHR43035:SF1">
    <property type="entry name" value="FATTY ACID REPRESSION MUTANT PROTEIN 2-RELATED"/>
    <property type="match status" value="1"/>
</dbReference>
<evidence type="ECO:0000256" key="2">
    <source>
        <dbReference type="ARBA" id="ARBA00022490"/>
    </source>
</evidence>
<dbReference type="InterPro" id="IPR033877">
    <property type="entry name" value="Frm2/Hbn1"/>
</dbReference>
<keyword evidence="2" id="KW-0963">Cytoplasm</keyword>
<organism evidence="5 6">
    <name type="scientific">Megasphaera paucivorans</name>
    <dbReference type="NCBI Taxonomy" id="349095"/>
    <lineage>
        <taxon>Bacteria</taxon>
        <taxon>Bacillati</taxon>
        <taxon>Bacillota</taxon>
        <taxon>Negativicutes</taxon>
        <taxon>Veillonellales</taxon>
        <taxon>Veillonellaceae</taxon>
        <taxon>Megasphaera</taxon>
    </lineage>
</organism>
<dbReference type="STRING" id="349095.SAMN05660299_01097"/>
<dbReference type="GO" id="GO:0016491">
    <property type="term" value="F:oxidoreductase activity"/>
    <property type="evidence" value="ECO:0007669"/>
    <property type="project" value="UniProtKB-KW"/>
</dbReference>